<evidence type="ECO:0000313" key="2">
    <source>
        <dbReference type="Proteomes" id="UP000288805"/>
    </source>
</evidence>
<protein>
    <submittedName>
        <fullName evidence="1">Uncharacterized protein</fullName>
    </submittedName>
</protein>
<dbReference type="EMBL" id="QGNW01000044">
    <property type="protein sequence ID" value="RVX07827.1"/>
    <property type="molecule type" value="Genomic_DNA"/>
</dbReference>
<proteinExistence type="predicted"/>
<reference evidence="1 2" key="1">
    <citation type="journal article" date="2018" name="PLoS Genet.">
        <title>Population sequencing reveals clonal diversity and ancestral inbreeding in the grapevine cultivar Chardonnay.</title>
        <authorList>
            <person name="Roach M.J."/>
            <person name="Johnson D.L."/>
            <person name="Bohlmann J."/>
            <person name="van Vuuren H.J."/>
            <person name="Jones S.J."/>
            <person name="Pretorius I.S."/>
            <person name="Schmidt S.A."/>
            <person name="Borneman A.R."/>
        </authorList>
    </citation>
    <scope>NUCLEOTIDE SEQUENCE [LARGE SCALE GENOMIC DNA]</scope>
    <source>
        <strain evidence="2">cv. Chardonnay</strain>
        <tissue evidence="1">Leaf</tissue>
    </source>
</reference>
<dbReference type="Proteomes" id="UP000288805">
    <property type="component" value="Unassembled WGS sequence"/>
</dbReference>
<comment type="caution">
    <text evidence="1">The sequence shown here is derived from an EMBL/GenBank/DDBJ whole genome shotgun (WGS) entry which is preliminary data.</text>
</comment>
<accession>A0A438JFV0</accession>
<gene>
    <name evidence="1" type="ORF">CK203_021998</name>
</gene>
<dbReference type="AlphaFoldDB" id="A0A438JFV0"/>
<evidence type="ECO:0000313" key="1">
    <source>
        <dbReference type="EMBL" id="RVX07827.1"/>
    </source>
</evidence>
<name>A0A438JFV0_VITVI</name>
<sequence>MKPAIGKTYMFLPTAKDVWNVIQETYSDAENASQIFEIKTDSGNEARRSGSHGILHRDARVFEFLARLNRELDDIRSRVLSRRRCSPSERSSLRCGKRKAEGE</sequence>
<organism evidence="1 2">
    <name type="scientific">Vitis vinifera</name>
    <name type="common">Grape</name>
    <dbReference type="NCBI Taxonomy" id="29760"/>
    <lineage>
        <taxon>Eukaryota</taxon>
        <taxon>Viridiplantae</taxon>
        <taxon>Streptophyta</taxon>
        <taxon>Embryophyta</taxon>
        <taxon>Tracheophyta</taxon>
        <taxon>Spermatophyta</taxon>
        <taxon>Magnoliopsida</taxon>
        <taxon>eudicotyledons</taxon>
        <taxon>Gunneridae</taxon>
        <taxon>Pentapetalae</taxon>
        <taxon>rosids</taxon>
        <taxon>Vitales</taxon>
        <taxon>Vitaceae</taxon>
        <taxon>Viteae</taxon>
        <taxon>Vitis</taxon>
    </lineage>
</organism>